<keyword evidence="2" id="KW-1185">Reference proteome</keyword>
<evidence type="ECO:0000313" key="2">
    <source>
        <dbReference type="Proteomes" id="UP001272987"/>
    </source>
</evidence>
<dbReference type="Proteomes" id="UP001272987">
    <property type="component" value="Unassembled WGS sequence"/>
</dbReference>
<dbReference type="EMBL" id="JARAWP010000046">
    <property type="protein sequence ID" value="MDX3025413.1"/>
    <property type="molecule type" value="Genomic_DNA"/>
</dbReference>
<organism evidence="1 2">
    <name type="scientific">Streptomyces acidiscabies</name>
    <dbReference type="NCBI Taxonomy" id="42234"/>
    <lineage>
        <taxon>Bacteria</taxon>
        <taxon>Bacillati</taxon>
        <taxon>Actinomycetota</taxon>
        <taxon>Actinomycetes</taxon>
        <taxon>Kitasatosporales</taxon>
        <taxon>Streptomycetaceae</taxon>
        <taxon>Streptomyces</taxon>
    </lineage>
</organism>
<dbReference type="RefSeq" id="WP_319167580.1">
    <property type="nucleotide sequence ID" value="NZ_CP122370.1"/>
</dbReference>
<comment type="caution">
    <text evidence="1">The sequence shown here is derived from an EMBL/GenBank/DDBJ whole genome shotgun (WGS) entry which is preliminary data.</text>
</comment>
<gene>
    <name evidence="1" type="ORF">PV666_47245</name>
</gene>
<sequence length="118" mass="12226">MTTTLADATARLQALLDGLENGSWTPGPPESTCAAVVLTAPPRTLPADALVDGLRAAGPTVAPVGGQFAPALARCATLLRSSSFPLSEDGQQLRTLLDELLNAILEATPPPSWARRLL</sequence>
<evidence type="ECO:0000313" key="1">
    <source>
        <dbReference type="EMBL" id="MDX3025413.1"/>
    </source>
</evidence>
<reference evidence="1 2" key="1">
    <citation type="journal article" date="2023" name="Microb. Genom.">
        <title>Mesoterricola silvestris gen. nov., sp. nov., Mesoterricola sediminis sp. nov., Geothrix oryzae sp. nov., Geothrix edaphica sp. nov., Geothrix rubra sp. nov., and Geothrix limicola sp. nov., six novel members of Acidobacteriota isolated from soils.</title>
        <authorList>
            <person name="Weisberg A.J."/>
            <person name="Pearce E."/>
            <person name="Kramer C.G."/>
            <person name="Chang J.H."/>
            <person name="Clarke C.R."/>
        </authorList>
    </citation>
    <scope>NUCLEOTIDE SEQUENCE [LARGE SCALE GENOMIC DNA]</scope>
    <source>
        <strain evidence="1 2">NB05-1H</strain>
    </source>
</reference>
<name>A0ABU4MBX5_9ACTN</name>
<proteinExistence type="predicted"/>
<protein>
    <submittedName>
        <fullName evidence="1">Uncharacterized protein</fullName>
    </submittedName>
</protein>
<accession>A0ABU4MBX5</accession>